<accession>A0A3E0W911</accession>
<name>A0A3E0W911_9MICO</name>
<dbReference type="AlphaFoldDB" id="A0A3E0W911"/>
<dbReference type="Proteomes" id="UP000257080">
    <property type="component" value="Unassembled WGS sequence"/>
</dbReference>
<gene>
    <name evidence="1" type="ORF">B7R25_10450</name>
</gene>
<evidence type="ECO:0000313" key="2">
    <source>
        <dbReference type="Proteomes" id="UP000257080"/>
    </source>
</evidence>
<sequence>MTIHGFDADVAAENGFTIITNAEGIQESIPVSDSAKALVVAAAQEGHQNTGTLTYSCGSSWLTMTRAGSTSVYFNTGFKVYLPTLWHSWAVDMFSSRGGYSVGLDGGPTPPVWDDGWTINVGSSFGTHGNVRPGSFAVLTNGAFCYSNSPTAGT</sequence>
<comment type="caution">
    <text evidence="1">The sequence shown here is derived from an EMBL/GenBank/DDBJ whole genome shotgun (WGS) entry which is preliminary data.</text>
</comment>
<dbReference type="EMBL" id="NBXE01000024">
    <property type="protein sequence ID" value="RFA26445.1"/>
    <property type="molecule type" value="Genomic_DNA"/>
</dbReference>
<organism evidence="1 2">
    <name type="scientific">Subtercola boreus</name>
    <dbReference type="NCBI Taxonomy" id="120213"/>
    <lineage>
        <taxon>Bacteria</taxon>
        <taxon>Bacillati</taxon>
        <taxon>Actinomycetota</taxon>
        <taxon>Actinomycetes</taxon>
        <taxon>Micrococcales</taxon>
        <taxon>Microbacteriaceae</taxon>
        <taxon>Subtercola</taxon>
    </lineage>
</organism>
<protein>
    <submittedName>
        <fullName evidence="1">Uncharacterized protein</fullName>
    </submittedName>
</protein>
<proteinExistence type="predicted"/>
<reference evidence="1 2" key="1">
    <citation type="submission" date="2017-04" db="EMBL/GenBank/DDBJ databases">
        <title>Comparative genome analysis of Subtercola boreus.</title>
        <authorList>
            <person name="Cho Y.-J."/>
            <person name="Cho A."/>
            <person name="Kim O.-S."/>
            <person name="Lee J.-I."/>
        </authorList>
    </citation>
    <scope>NUCLEOTIDE SEQUENCE [LARGE SCALE GENOMIC DNA]</scope>
    <source>
        <strain evidence="1 2">P28004</strain>
    </source>
</reference>
<evidence type="ECO:0000313" key="1">
    <source>
        <dbReference type="EMBL" id="RFA26445.1"/>
    </source>
</evidence>